<gene>
    <name evidence="2" type="ORF">MEBOL_005366</name>
</gene>
<feature type="chain" id="PRO_5013372582" description="Lipoprotein" evidence="1">
    <location>
        <begin position="27"/>
        <end position="176"/>
    </location>
</feature>
<keyword evidence="1" id="KW-0732">Signal</keyword>
<feature type="signal peptide" evidence="1">
    <location>
        <begin position="1"/>
        <end position="26"/>
    </location>
</feature>
<evidence type="ECO:0000313" key="2">
    <source>
        <dbReference type="EMBL" id="ATB31894.1"/>
    </source>
</evidence>
<evidence type="ECO:0008006" key="4">
    <source>
        <dbReference type="Google" id="ProtNLM"/>
    </source>
</evidence>
<accession>A0A250IJ87</accession>
<dbReference type="Proteomes" id="UP000217289">
    <property type="component" value="Chromosome"/>
</dbReference>
<sequence>MTFRARPLLPLCCSLSLVPLSAWSQASQTPPRDDWFARDKALHYSVSAGLAGAGYVGGALLFDAPEARWLTGAGVALGAGVAKEFYDEGRGGFFSWKDITWDVLGTASGLALSWAVDRLVFQRLASRAPAPQRDEAALPASMRLTLAASPQVGAHPQAVSGNDRNRPVMLFLLGGW</sequence>
<protein>
    <recommendedName>
        <fullName evidence="4">Lipoprotein</fullName>
    </recommendedName>
</protein>
<evidence type="ECO:0000313" key="3">
    <source>
        <dbReference type="Proteomes" id="UP000217289"/>
    </source>
</evidence>
<dbReference type="EMBL" id="CP022163">
    <property type="protein sequence ID" value="ATB31894.1"/>
    <property type="molecule type" value="Genomic_DNA"/>
</dbReference>
<keyword evidence="3" id="KW-1185">Reference proteome</keyword>
<evidence type="ECO:0000256" key="1">
    <source>
        <dbReference type="SAM" id="SignalP"/>
    </source>
</evidence>
<dbReference type="AlphaFoldDB" id="A0A250IJ87"/>
<reference evidence="2 3" key="1">
    <citation type="submission" date="2017-06" db="EMBL/GenBank/DDBJ databases">
        <authorList>
            <person name="Kim H.J."/>
            <person name="Triplett B.A."/>
        </authorList>
    </citation>
    <scope>NUCLEOTIDE SEQUENCE [LARGE SCALE GENOMIC DNA]</scope>
    <source>
        <strain evidence="2 3">DSM 14713</strain>
    </source>
</reference>
<dbReference type="KEGG" id="mbd:MEBOL_005366"/>
<organism evidence="2 3">
    <name type="scientific">Melittangium boletus DSM 14713</name>
    <dbReference type="NCBI Taxonomy" id="1294270"/>
    <lineage>
        <taxon>Bacteria</taxon>
        <taxon>Pseudomonadati</taxon>
        <taxon>Myxococcota</taxon>
        <taxon>Myxococcia</taxon>
        <taxon>Myxococcales</taxon>
        <taxon>Cystobacterineae</taxon>
        <taxon>Archangiaceae</taxon>
        <taxon>Melittangium</taxon>
    </lineage>
</organism>
<dbReference type="RefSeq" id="WP_245918884.1">
    <property type="nucleotide sequence ID" value="NZ_CP022163.1"/>
</dbReference>
<proteinExistence type="predicted"/>
<name>A0A250IJ87_9BACT</name>